<dbReference type="EMBL" id="JANPWB010000009">
    <property type="protein sequence ID" value="KAJ1149287.1"/>
    <property type="molecule type" value="Genomic_DNA"/>
</dbReference>
<dbReference type="AlphaFoldDB" id="A0AAV7RBS1"/>
<organism evidence="2 3">
    <name type="scientific">Pleurodeles waltl</name>
    <name type="common">Iberian ribbed newt</name>
    <dbReference type="NCBI Taxonomy" id="8319"/>
    <lineage>
        <taxon>Eukaryota</taxon>
        <taxon>Metazoa</taxon>
        <taxon>Chordata</taxon>
        <taxon>Craniata</taxon>
        <taxon>Vertebrata</taxon>
        <taxon>Euteleostomi</taxon>
        <taxon>Amphibia</taxon>
        <taxon>Batrachia</taxon>
        <taxon>Caudata</taxon>
        <taxon>Salamandroidea</taxon>
        <taxon>Salamandridae</taxon>
        <taxon>Pleurodelinae</taxon>
        <taxon>Pleurodeles</taxon>
    </lineage>
</organism>
<sequence length="126" mass="14126">MLGGGADTPRQHPRRALCVARIDAQSWASGLARAKRTALGRRKGPPRALRPPTRGDKYRQERGPRKSTHRGILQYAVQWCGEGLNVEKDLVDDWAGVDDLPGYLMKGTPATLFWYARLQRYGNGRI</sequence>
<gene>
    <name evidence="2" type="ORF">NDU88_002099</name>
</gene>
<feature type="region of interest" description="Disordered" evidence="1">
    <location>
        <begin position="34"/>
        <end position="67"/>
    </location>
</feature>
<evidence type="ECO:0000313" key="2">
    <source>
        <dbReference type="EMBL" id="KAJ1149287.1"/>
    </source>
</evidence>
<protein>
    <submittedName>
        <fullName evidence="2">Uncharacterized protein</fullName>
    </submittedName>
</protein>
<comment type="caution">
    <text evidence="2">The sequence shown here is derived from an EMBL/GenBank/DDBJ whole genome shotgun (WGS) entry which is preliminary data.</text>
</comment>
<keyword evidence="3" id="KW-1185">Reference proteome</keyword>
<evidence type="ECO:0000256" key="1">
    <source>
        <dbReference type="SAM" id="MobiDB-lite"/>
    </source>
</evidence>
<dbReference type="Proteomes" id="UP001066276">
    <property type="component" value="Chromosome 5"/>
</dbReference>
<accession>A0AAV7RBS1</accession>
<proteinExistence type="predicted"/>
<feature type="compositionally biased region" description="Basic residues" evidence="1">
    <location>
        <begin position="34"/>
        <end position="45"/>
    </location>
</feature>
<evidence type="ECO:0000313" key="3">
    <source>
        <dbReference type="Proteomes" id="UP001066276"/>
    </source>
</evidence>
<name>A0AAV7RBS1_PLEWA</name>
<feature type="compositionally biased region" description="Basic and acidic residues" evidence="1">
    <location>
        <begin position="53"/>
        <end position="64"/>
    </location>
</feature>
<reference evidence="2" key="1">
    <citation type="journal article" date="2022" name="bioRxiv">
        <title>Sequencing and chromosome-scale assembly of the giantPleurodeles waltlgenome.</title>
        <authorList>
            <person name="Brown T."/>
            <person name="Elewa A."/>
            <person name="Iarovenko S."/>
            <person name="Subramanian E."/>
            <person name="Araus A.J."/>
            <person name="Petzold A."/>
            <person name="Susuki M."/>
            <person name="Suzuki K.-i.T."/>
            <person name="Hayashi T."/>
            <person name="Toyoda A."/>
            <person name="Oliveira C."/>
            <person name="Osipova E."/>
            <person name="Leigh N.D."/>
            <person name="Simon A."/>
            <person name="Yun M.H."/>
        </authorList>
    </citation>
    <scope>NUCLEOTIDE SEQUENCE</scope>
    <source>
        <strain evidence="2">20211129_DDA</strain>
        <tissue evidence="2">Liver</tissue>
    </source>
</reference>